<dbReference type="EMBL" id="FMWK01000006">
    <property type="protein sequence ID" value="SCZ78856.1"/>
    <property type="molecule type" value="Genomic_DNA"/>
</dbReference>
<evidence type="ECO:0000313" key="4">
    <source>
        <dbReference type="Proteomes" id="UP000199428"/>
    </source>
</evidence>
<evidence type="ECO:0000259" key="2">
    <source>
        <dbReference type="Pfam" id="PF16982"/>
    </source>
</evidence>
<gene>
    <name evidence="3" type="ORF">SAMN02910350_01483</name>
</gene>
<keyword evidence="3" id="KW-0282">Flagellum</keyword>
<reference evidence="3 4" key="1">
    <citation type="submission" date="2016-10" db="EMBL/GenBank/DDBJ databases">
        <authorList>
            <person name="de Groot N.N."/>
        </authorList>
    </citation>
    <scope>NUCLEOTIDE SEQUENCE [LARGE SCALE GENOMIC DNA]</scope>
    <source>
        <strain evidence="3 4">DSM 10317</strain>
    </source>
</reference>
<proteinExistence type="predicted"/>
<sequence length="63" mass="7268">MKNLMMNVKNKMVEFWNEEDGIGTVEMILILVVLIGIVLIFKDNLNDLVESLFKTINSQAKRI</sequence>
<protein>
    <submittedName>
        <fullName evidence="3">Putative Flagellin, Flp1-like, domain</fullName>
    </submittedName>
</protein>
<keyword evidence="3" id="KW-0969">Cilium</keyword>
<dbReference type="AlphaFoldDB" id="A0A1G5RXW8"/>
<keyword evidence="3" id="KW-0966">Cell projection</keyword>
<organism evidence="3 4">
    <name type="scientific">Pseudobutyrivibrio xylanivorans</name>
    <dbReference type="NCBI Taxonomy" id="185007"/>
    <lineage>
        <taxon>Bacteria</taxon>
        <taxon>Bacillati</taxon>
        <taxon>Bacillota</taxon>
        <taxon>Clostridia</taxon>
        <taxon>Lachnospirales</taxon>
        <taxon>Lachnospiraceae</taxon>
        <taxon>Pseudobutyrivibrio</taxon>
    </lineage>
</organism>
<evidence type="ECO:0000313" key="3">
    <source>
        <dbReference type="EMBL" id="SCZ78856.1"/>
    </source>
</evidence>
<accession>A0A1G5RXW8</accession>
<dbReference type="Pfam" id="PF16982">
    <property type="entry name" value="Flp1_like"/>
    <property type="match status" value="1"/>
</dbReference>
<dbReference type="InterPro" id="IPR031564">
    <property type="entry name" value="Flp1-like"/>
</dbReference>
<feature type="transmembrane region" description="Helical" evidence="1">
    <location>
        <begin position="21"/>
        <end position="41"/>
    </location>
</feature>
<keyword evidence="1" id="KW-1133">Transmembrane helix</keyword>
<keyword evidence="1" id="KW-0812">Transmembrane</keyword>
<name>A0A1G5RXW8_PSEXY</name>
<dbReference type="RefSeq" id="WP_090162449.1">
    <property type="nucleotide sequence ID" value="NZ_FMWK01000006.1"/>
</dbReference>
<keyword evidence="1" id="KW-0472">Membrane</keyword>
<feature type="domain" description="Putative Flagellin Flp1-like" evidence="2">
    <location>
        <begin position="14"/>
        <end position="61"/>
    </location>
</feature>
<dbReference type="Proteomes" id="UP000199428">
    <property type="component" value="Unassembled WGS sequence"/>
</dbReference>
<evidence type="ECO:0000256" key="1">
    <source>
        <dbReference type="SAM" id="Phobius"/>
    </source>
</evidence>